<dbReference type="InterPro" id="IPR025110">
    <property type="entry name" value="AMP-bd_C"/>
</dbReference>
<proteinExistence type="inferred from homology"/>
<dbReference type="Pfam" id="PF00501">
    <property type="entry name" value="AMP-binding"/>
    <property type="match status" value="1"/>
</dbReference>
<dbReference type="InterPro" id="IPR045851">
    <property type="entry name" value="AMP-bd_C_sf"/>
</dbReference>
<feature type="domain" description="AMP-dependent synthetase/ligase" evidence="3">
    <location>
        <begin position="22"/>
        <end position="383"/>
    </location>
</feature>
<dbReference type="InterPro" id="IPR020845">
    <property type="entry name" value="AMP-binding_CS"/>
</dbReference>
<dbReference type="PROSITE" id="PS00455">
    <property type="entry name" value="AMP_BINDING"/>
    <property type="match status" value="1"/>
</dbReference>
<gene>
    <name evidence="5" type="ORF">CAK95_27345</name>
</gene>
<keyword evidence="6" id="KW-1185">Reference proteome</keyword>
<evidence type="ECO:0000256" key="2">
    <source>
        <dbReference type="ARBA" id="ARBA00022598"/>
    </source>
</evidence>
<sequence length="535" mass="59041">MSIVESLKERFEPSARVVPEMLKRQAARHGDKPLFVCDGTTWSYAQVADIAARSGGRFAQAGMKKGDRVAIVCGNRTEFIALFLGCAWIGAVSVPINVAARGPQLEHMLRTSGARLLVLESEWLPALEFVDFSGLAVEAIWIIDPVADAPSLHQSVPVRKLPELAAPVPAASLKPHDFLTILFTSGTTGPSKGVCAPHAQYFWWGYYCARQLGLREGDVLHTTLPLFHVNALGTFFQALLTGSTQVVEKRLSVSNFWSALVASGATVTYVLGAMVPMLLSRPPSEDERRHKVRCALAPGVPAHLHEIFTERSGIVLLDGYGATESNAVIGATMETRRPGWIGKLAEGFQARIVDDEDNDVPDNTPGELLLRGDEPFSMASGYFGMPEKTVEAWRNLWLHTGDRVVRNEEGYYKFIDRMKDTIRRRGENISSFEVERVIMSHPAVEIAAVFPVPSELAEDEVMTTVVVKDGATLNGEDLVRFCEGRLSYFAIPRFVEFASDLPRTESGKVQKFKLRERGRSADTWDREAAGIKVKR</sequence>
<dbReference type="InterPro" id="IPR000873">
    <property type="entry name" value="AMP-dep_synth/lig_dom"/>
</dbReference>
<dbReference type="Gene3D" id="3.30.300.30">
    <property type="match status" value="1"/>
</dbReference>
<dbReference type="PANTHER" id="PTHR43201:SF5">
    <property type="entry name" value="MEDIUM-CHAIN ACYL-COA LIGASE ACSF2, MITOCHONDRIAL"/>
    <property type="match status" value="1"/>
</dbReference>
<organism evidence="5 6">
    <name type="scientific">Pseudorhodoplanes sinuspersici</name>
    <dbReference type="NCBI Taxonomy" id="1235591"/>
    <lineage>
        <taxon>Bacteria</taxon>
        <taxon>Pseudomonadati</taxon>
        <taxon>Pseudomonadota</taxon>
        <taxon>Alphaproteobacteria</taxon>
        <taxon>Hyphomicrobiales</taxon>
        <taxon>Pseudorhodoplanes</taxon>
    </lineage>
</organism>
<dbReference type="AlphaFoldDB" id="A0A1W7A0V3"/>
<dbReference type="PANTHER" id="PTHR43201">
    <property type="entry name" value="ACYL-COA SYNTHETASE"/>
    <property type="match status" value="1"/>
</dbReference>
<feature type="domain" description="AMP-binding enzyme C-terminal" evidence="4">
    <location>
        <begin position="433"/>
        <end position="508"/>
    </location>
</feature>
<dbReference type="GO" id="GO:0031956">
    <property type="term" value="F:medium-chain fatty acid-CoA ligase activity"/>
    <property type="evidence" value="ECO:0007669"/>
    <property type="project" value="TreeGrafter"/>
</dbReference>
<dbReference type="EMBL" id="CP021112">
    <property type="protein sequence ID" value="ARQ03232.1"/>
    <property type="molecule type" value="Genomic_DNA"/>
</dbReference>
<dbReference type="KEGG" id="psin:CAK95_27345"/>
<evidence type="ECO:0000313" key="6">
    <source>
        <dbReference type="Proteomes" id="UP000194137"/>
    </source>
</evidence>
<reference evidence="5 6" key="1">
    <citation type="submission" date="2017-05" db="EMBL/GenBank/DDBJ databases">
        <title>Full genome sequence of Pseudorhodoplanes sinuspersici.</title>
        <authorList>
            <person name="Dastgheib S.M.M."/>
            <person name="Shavandi M."/>
            <person name="Tirandaz H."/>
        </authorList>
    </citation>
    <scope>NUCLEOTIDE SEQUENCE [LARGE SCALE GENOMIC DNA]</scope>
    <source>
        <strain evidence="5 6">RIPI110</strain>
    </source>
</reference>
<dbReference type="RefSeq" id="WP_086091695.1">
    <property type="nucleotide sequence ID" value="NZ_CP021112.1"/>
</dbReference>
<evidence type="ECO:0000256" key="1">
    <source>
        <dbReference type="ARBA" id="ARBA00006432"/>
    </source>
</evidence>
<dbReference type="SUPFAM" id="SSF56801">
    <property type="entry name" value="Acetyl-CoA synthetase-like"/>
    <property type="match status" value="1"/>
</dbReference>
<dbReference type="STRING" id="1235591.CAK95_27345"/>
<comment type="similarity">
    <text evidence="1">Belongs to the ATP-dependent AMP-binding enzyme family.</text>
</comment>
<protein>
    <submittedName>
        <fullName evidence="5">ATP-dependent acyl-CoA ligase</fullName>
    </submittedName>
</protein>
<evidence type="ECO:0000313" key="5">
    <source>
        <dbReference type="EMBL" id="ARQ03232.1"/>
    </source>
</evidence>
<evidence type="ECO:0000259" key="3">
    <source>
        <dbReference type="Pfam" id="PF00501"/>
    </source>
</evidence>
<dbReference type="InterPro" id="IPR042099">
    <property type="entry name" value="ANL_N_sf"/>
</dbReference>
<evidence type="ECO:0000259" key="4">
    <source>
        <dbReference type="Pfam" id="PF13193"/>
    </source>
</evidence>
<dbReference type="Pfam" id="PF13193">
    <property type="entry name" value="AMP-binding_C"/>
    <property type="match status" value="1"/>
</dbReference>
<keyword evidence="2 5" id="KW-0436">Ligase</keyword>
<name>A0A1W7A0V3_9HYPH</name>
<dbReference type="GO" id="GO:0006631">
    <property type="term" value="P:fatty acid metabolic process"/>
    <property type="evidence" value="ECO:0007669"/>
    <property type="project" value="TreeGrafter"/>
</dbReference>
<accession>A0A1W7A0V3</accession>
<dbReference type="Proteomes" id="UP000194137">
    <property type="component" value="Chromosome"/>
</dbReference>
<dbReference type="Gene3D" id="3.40.50.12780">
    <property type="entry name" value="N-terminal domain of ligase-like"/>
    <property type="match status" value="1"/>
</dbReference>
<dbReference type="CDD" id="cd05934">
    <property type="entry name" value="FACL_DitJ_like"/>
    <property type="match status" value="1"/>
</dbReference>
<dbReference type="NCBIfam" id="NF004808">
    <property type="entry name" value="PRK06155.1"/>
    <property type="match status" value="1"/>
</dbReference>
<dbReference type="OrthoDB" id="7315605at2"/>